<dbReference type="AlphaFoldDB" id="A0A8J3KDX9"/>
<feature type="active site" description="Charge relay system" evidence="5 6">
    <location>
        <position position="449"/>
    </location>
</feature>
<keyword evidence="2 6" id="KW-0645">Protease</keyword>
<evidence type="ECO:0000256" key="6">
    <source>
        <dbReference type="PROSITE-ProRule" id="PRU01240"/>
    </source>
</evidence>
<dbReference type="Gene3D" id="3.40.50.200">
    <property type="entry name" value="Peptidase S8/S53 domain"/>
    <property type="match status" value="1"/>
</dbReference>
<dbReference type="Gene3D" id="2.60.40.10">
    <property type="entry name" value="Immunoglobulins"/>
    <property type="match status" value="1"/>
</dbReference>
<dbReference type="Proteomes" id="UP000659904">
    <property type="component" value="Unassembled WGS sequence"/>
</dbReference>
<accession>A0A8J3KDX9</accession>
<dbReference type="PROSITE" id="PS00136">
    <property type="entry name" value="SUBTILASE_ASP"/>
    <property type="match status" value="1"/>
</dbReference>
<comment type="caution">
    <text evidence="10">The sequence shown here is derived from an EMBL/GenBank/DDBJ whole genome shotgun (WGS) entry which is preliminary data.</text>
</comment>
<feature type="domain" description="Peptidase S8/S53" evidence="9">
    <location>
        <begin position="226"/>
        <end position="496"/>
    </location>
</feature>
<sequence>MRWKRTLGAALLLPAGLLAGPLPVTAQPAGATQASADAPAGAATPRVRAGQTVTLVTGDRVTTGDGTAVSIQPAKGREQVTFATSRSRGHLRVIPSDAMALLAAGRLDPRLFDVTALLEYGYDTRRAELPLIVTADGTSTAQIRSAAAAVPTGGRVRRQLPRLGMLSVAQDRAQAAAFWRELTGQTGQAMRPGIAKVWLDGLLKPALDGSVAQIGAPAAWQAGLTGQGVTVAVLDTGIDDTHPDLAGRVTARGNFTGGVDQGGEDDLDHAGHGTHVASIVAGSGAASGGRYRGVAPDVRLLDGKVCVEWGCAESWILAGMQWAAQEQRARIVNMSLGGWDSPGTDPLEEAVDTLTRQYGTLFVIAAGNDGPYATSVSSPASADAALAVGAVSKVDAVADFSGRGPRTGDGGIKPDLTAPGVDITAARSKDAPGLGGDPGDPYVTLSGTSMATPHAAGAAAILAQQHPAWTGARIKAALLGTARPNASATVFDQGAGRVDVAAAVGQAVTAEPGSIGFGTQLWPHGDDAVLTRAVTYTNASTTPITLDLAATATIGGSAAPAGMFTVDPARLTVPAGGSAQATVTADTRVAGPDGLAAGALTATRADGSTVRTPFAVDREVESYTVTLVHLDRDGRPAQFADDVTRYDGLVGFNAAGADGTATLRMPKGRYALSSWLADRADPALTLLVHPALDVTADRVVTFDARLGRTSMITVPRPAAVLASMNIAFSLQTPNGPVVSGQGGSSFANLYTADVGDGIPAAGFTSFISAVFAKAGTDADGYFHDSPWVYTISHHQADGRLISGYRRDVAASELATLPVAVAAGDEPMDGLWGATSSIRPGREDETPVFPIASRLPSTTVHYVDVEPGKQWRGRLYRTWTDPGSGDGWRYGPAVSGWTAYVAGRTYEQRWNQAVFGPAFAAAGGSTTGVTRGGDVIDVDLSLYGDGAGRVDREVGLGTTVLYRDGLRVGSAELAGRGAFTVPPGDARYRLEVAATRGTPFTSSTRTTAAWTFRSGHTTGVLPLWAVRFSPVLDRFNTAPAGRSFTVPVSVVTQPGAAVGQVSSLTVDVSYDDGGTWTRTAVHQGTITLRHPAGEGFVSLRAVAADTRGNTVEQAILRAYRFGG</sequence>
<dbReference type="InterPro" id="IPR000209">
    <property type="entry name" value="Peptidase_S8/S53_dom"/>
</dbReference>
<evidence type="ECO:0000256" key="7">
    <source>
        <dbReference type="RuleBase" id="RU003355"/>
    </source>
</evidence>
<evidence type="ECO:0000256" key="8">
    <source>
        <dbReference type="SAM" id="SignalP"/>
    </source>
</evidence>
<evidence type="ECO:0000256" key="3">
    <source>
        <dbReference type="ARBA" id="ARBA00022801"/>
    </source>
</evidence>
<gene>
    <name evidence="10" type="ORF">Cci01nite_39280</name>
</gene>
<dbReference type="PANTHER" id="PTHR43806">
    <property type="entry name" value="PEPTIDASE S8"/>
    <property type="match status" value="1"/>
</dbReference>
<evidence type="ECO:0000256" key="1">
    <source>
        <dbReference type="ARBA" id="ARBA00011073"/>
    </source>
</evidence>
<dbReference type="GO" id="GO:0006508">
    <property type="term" value="P:proteolysis"/>
    <property type="evidence" value="ECO:0007669"/>
    <property type="project" value="UniProtKB-KW"/>
</dbReference>
<dbReference type="InterPro" id="IPR013783">
    <property type="entry name" value="Ig-like_fold"/>
</dbReference>
<dbReference type="InterPro" id="IPR023828">
    <property type="entry name" value="Peptidase_S8_Ser-AS"/>
</dbReference>
<dbReference type="GO" id="GO:0004252">
    <property type="term" value="F:serine-type endopeptidase activity"/>
    <property type="evidence" value="ECO:0007669"/>
    <property type="project" value="UniProtKB-UniRule"/>
</dbReference>
<feature type="chain" id="PRO_5035263958" evidence="8">
    <location>
        <begin position="27"/>
        <end position="1122"/>
    </location>
</feature>
<dbReference type="InterPro" id="IPR023827">
    <property type="entry name" value="Peptidase_S8_Asp-AS"/>
</dbReference>
<dbReference type="InterPro" id="IPR015500">
    <property type="entry name" value="Peptidase_S8_subtilisin-rel"/>
</dbReference>
<dbReference type="PRINTS" id="PR00723">
    <property type="entry name" value="SUBTILISIN"/>
</dbReference>
<dbReference type="GO" id="GO:0005975">
    <property type="term" value="P:carbohydrate metabolic process"/>
    <property type="evidence" value="ECO:0007669"/>
    <property type="project" value="UniProtKB-ARBA"/>
</dbReference>
<organism evidence="10 11">
    <name type="scientific">Catellatospora citrea</name>
    <dbReference type="NCBI Taxonomy" id="53366"/>
    <lineage>
        <taxon>Bacteria</taxon>
        <taxon>Bacillati</taxon>
        <taxon>Actinomycetota</taxon>
        <taxon>Actinomycetes</taxon>
        <taxon>Micromonosporales</taxon>
        <taxon>Micromonosporaceae</taxon>
        <taxon>Catellatospora</taxon>
    </lineage>
</organism>
<keyword evidence="3 6" id="KW-0378">Hydrolase</keyword>
<dbReference type="PROSITE" id="PS00137">
    <property type="entry name" value="SUBTILASE_HIS"/>
    <property type="match status" value="1"/>
</dbReference>
<evidence type="ECO:0000256" key="5">
    <source>
        <dbReference type="PIRSR" id="PIRSR615500-1"/>
    </source>
</evidence>
<reference evidence="10 11" key="1">
    <citation type="submission" date="2021-01" db="EMBL/GenBank/DDBJ databases">
        <title>Whole genome shotgun sequence of Catellatospora citrea NBRC 14495.</title>
        <authorList>
            <person name="Komaki H."/>
            <person name="Tamura T."/>
        </authorList>
    </citation>
    <scope>NUCLEOTIDE SEQUENCE [LARGE SCALE GENOMIC DNA]</scope>
    <source>
        <strain evidence="10 11">NBRC 14495</strain>
    </source>
</reference>
<dbReference type="SUPFAM" id="SSF52743">
    <property type="entry name" value="Subtilisin-like"/>
    <property type="match status" value="1"/>
</dbReference>
<dbReference type="InterPro" id="IPR036852">
    <property type="entry name" value="Peptidase_S8/S53_dom_sf"/>
</dbReference>
<name>A0A8J3KDX9_9ACTN</name>
<dbReference type="Pfam" id="PF00082">
    <property type="entry name" value="Peptidase_S8"/>
    <property type="match status" value="1"/>
</dbReference>
<evidence type="ECO:0000256" key="4">
    <source>
        <dbReference type="ARBA" id="ARBA00022825"/>
    </source>
</evidence>
<keyword evidence="11" id="KW-1185">Reference proteome</keyword>
<feature type="active site" description="Charge relay system" evidence="5 6">
    <location>
        <position position="235"/>
    </location>
</feature>
<keyword evidence="4 6" id="KW-0720">Serine protease</keyword>
<proteinExistence type="inferred from homology"/>
<feature type="signal peptide" evidence="8">
    <location>
        <begin position="1"/>
        <end position="26"/>
    </location>
</feature>
<protein>
    <submittedName>
        <fullName evidence="10">Serine protease</fullName>
    </submittedName>
</protein>
<evidence type="ECO:0000259" key="9">
    <source>
        <dbReference type="Pfam" id="PF00082"/>
    </source>
</evidence>
<dbReference type="InterPro" id="IPR050131">
    <property type="entry name" value="Peptidase_S8_subtilisin-like"/>
</dbReference>
<dbReference type="PROSITE" id="PS00138">
    <property type="entry name" value="SUBTILASE_SER"/>
    <property type="match status" value="1"/>
</dbReference>
<dbReference type="PROSITE" id="PS51892">
    <property type="entry name" value="SUBTILASE"/>
    <property type="match status" value="1"/>
</dbReference>
<dbReference type="EMBL" id="BONH01000017">
    <property type="protein sequence ID" value="GIF98834.1"/>
    <property type="molecule type" value="Genomic_DNA"/>
</dbReference>
<dbReference type="RefSeq" id="WP_120320453.1">
    <property type="nucleotide sequence ID" value="NZ_BONH01000017.1"/>
</dbReference>
<dbReference type="InterPro" id="IPR022398">
    <property type="entry name" value="Peptidase_S8_His-AS"/>
</dbReference>
<evidence type="ECO:0000313" key="10">
    <source>
        <dbReference type="EMBL" id="GIF98834.1"/>
    </source>
</evidence>
<evidence type="ECO:0000313" key="11">
    <source>
        <dbReference type="Proteomes" id="UP000659904"/>
    </source>
</evidence>
<keyword evidence="8" id="KW-0732">Signal</keyword>
<feature type="active site" description="Charge relay system" evidence="5 6">
    <location>
        <position position="272"/>
    </location>
</feature>
<comment type="similarity">
    <text evidence="1 6 7">Belongs to the peptidase S8 family.</text>
</comment>
<dbReference type="PANTHER" id="PTHR43806:SF11">
    <property type="entry name" value="CEREVISIN-RELATED"/>
    <property type="match status" value="1"/>
</dbReference>
<evidence type="ECO:0000256" key="2">
    <source>
        <dbReference type="ARBA" id="ARBA00022670"/>
    </source>
</evidence>